<dbReference type="PANTHER" id="PTHR43806">
    <property type="entry name" value="PEPTIDASE S8"/>
    <property type="match status" value="1"/>
</dbReference>
<dbReference type="InterPro" id="IPR036852">
    <property type="entry name" value="Peptidase_S8/S53_dom_sf"/>
</dbReference>
<evidence type="ECO:0000313" key="7">
    <source>
        <dbReference type="EMBL" id="KAL2071817.1"/>
    </source>
</evidence>
<keyword evidence="4" id="KW-0720">Serine protease</keyword>
<evidence type="ECO:0008006" key="9">
    <source>
        <dbReference type="Google" id="ProtNLM"/>
    </source>
</evidence>
<feature type="region of interest" description="Disordered" evidence="6">
    <location>
        <begin position="142"/>
        <end position="235"/>
    </location>
</feature>
<sequence length="699" mass="76196">MQTQCSATGSTTTTATSAIASATPTQYYVAANQKSNNSIHVAFYEKFKETQIDVYKKEPAVAYIITLKSVSTTSAPETISTMSSVAPNTISSATLSTSSAPPIPPKGLDEISCEADSTVLDLSPVTAANHICKTCVRSWTWTEKGQPPGDAQTSGSAVVSTSSTDGIGKRRGRSRPSNAGWSSKTMKAPTASSALASPGSSPEGVFQSYSLTQKHKTPAIGGGPRRAVEPLRKPSAKDVTKQVTVYSNKENRWTDVTVTFIDDLIEPWISKKMFEMLDLDAMPGSPESRRRFLVTEIFGVSTPKKILGDPEWGFLSKRSVQLGGTTKLAKQSNNESFLGQEPIPDLPASLNPGSPAPIESFGIPVSERSLQIDTATKKENDDQVPCVEPIGSFDGIPEIISDTSDEACRADEWTNFLKTKIHDRFEKHPEVVHDPVKIAVLDTGLDQAENSIKGAVRQKRVKVVKSFVPGDPSTSDEFGHGTHVASLLLKVAPYAQVFCVKNSAKRRNPFDNEWKAINYAADELRVDIITMSFGLDKENADVQAAIRKAVFKSVIMFAAASNSGGNSEVKYPAKKDEVICVFATDGSGNPTEVFLAEETPGFSSEIIRVIGTETVRNFVRNTYCGRNRGMYHRFAVVEDLPEELLAVLKTRQGMQKIFSKLMVDENLRSGFHYIYPWKMFANDRDNKSALTLMADALRN</sequence>
<evidence type="ECO:0000256" key="6">
    <source>
        <dbReference type="SAM" id="MobiDB-lite"/>
    </source>
</evidence>
<keyword evidence="2" id="KW-0645">Protease</keyword>
<dbReference type="InterPro" id="IPR050131">
    <property type="entry name" value="Peptidase_S8_subtilisin-like"/>
</dbReference>
<evidence type="ECO:0000256" key="4">
    <source>
        <dbReference type="ARBA" id="ARBA00022825"/>
    </source>
</evidence>
<feature type="compositionally biased region" description="Polar residues" evidence="6">
    <location>
        <begin position="175"/>
        <end position="185"/>
    </location>
</feature>
<reference evidence="7 8" key="1">
    <citation type="journal article" date="2024" name="Commun. Biol.">
        <title>Comparative genomic analysis of thermophilic fungi reveals convergent evolutionary adaptations and gene losses.</title>
        <authorList>
            <person name="Steindorff A.S."/>
            <person name="Aguilar-Pontes M.V."/>
            <person name="Robinson A.J."/>
            <person name="Andreopoulos B."/>
            <person name="LaButti K."/>
            <person name="Kuo A."/>
            <person name="Mondo S."/>
            <person name="Riley R."/>
            <person name="Otillar R."/>
            <person name="Haridas S."/>
            <person name="Lipzen A."/>
            <person name="Grimwood J."/>
            <person name="Schmutz J."/>
            <person name="Clum A."/>
            <person name="Reid I.D."/>
            <person name="Moisan M.C."/>
            <person name="Butler G."/>
            <person name="Nguyen T.T.M."/>
            <person name="Dewar K."/>
            <person name="Conant G."/>
            <person name="Drula E."/>
            <person name="Henrissat B."/>
            <person name="Hansel C."/>
            <person name="Singer S."/>
            <person name="Hutchinson M.I."/>
            <person name="de Vries R.P."/>
            <person name="Natvig D.O."/>
            <person name="Powell A.J."/>
            <person name="Tsang A."/>
            <person name="Grigoriev I.V."/>
        </authorList>
    </citation>
    <scope>NUCLEOTIDE SEQUENCE [LARGE SCALE GENOMIC DNA]</scope>
    <source>
        <strain evidence="7 8">CBS 494.80</strain>
    </source>
</reference>
<dbReference type="EMBL" id="JAZHXI010000005">
    <property type="protein sequence ID" value="KAL2071817.1"/>
    <property type="molecule type" value="Genomic_DNA"/>
</dbReference>
<dbReference type="Proteomes" id="UP001595075">
    <property type="component" value="Unassembled WGS sequence"/>
</dbReference>
<proteinExistence type="inferred from homology"/>
<feature type="compositionally biased region" description="Basic and acidic residues" evidence="6">
    <location>
        <begin position="226"/>
        <end position="235"/>
    </location>
</feature>
<evidence type="ECO:0000256" key="3">
    <source>
        <dbReference type="ARBA" id="ARBA00022801"/>
    </source>
</evidence>
<comment type="caution">
    <text evidence="5">Lacks conserved residue(s) required for the propagation of feature annotation.</text>
</comment>
<keyword evidence="8" id="KW-1185">Reference proteome</keyword>
<evidence type="ECO:0000256" key="2">
    <source>
        <dbReference type="ARBA" id="ARBA00022670"/>
    </source>
</evidence>
<feature type="compositionally biased region" description="Low complexity" evidence="6">
    <location>
        <begin position="153"/>
        <end position="164"/>
    </location>
</feature>
<comment type="similarity">
    <text evidence="1 5">Belongs to the peptidase S8 family.</text>
</comment>
<gene>
    <name evidence="7" type="ORF">VTL71DRAFT_13052</name>
</gene>
<evidence type="ECO:0000256" key="5">
    <source>
        <dbReference type="PROSITE-ProRule" id="PRU01240"/>
    </source>
</evidence>
<name>A0ABR4CPV8_9HELO</name>
<dbReference type="PROSITE" id="PS51892">
    <property type="entry name" value="SUBTILASE"/>
    <property type="match status" value="1"/>
</dbReference>
<evidence type="ECO:0000256" key="1">
    <source>
        <dbReference type="ARBA" id="ARBA00011073"/>
    </source>
</evidence>
<accession>A0ABR4CPV8</accession>
<dbReference type="SUPFAM" id="SSF52743">
    <property type="entry name" value="Subtilisin-like"/>
    <property type="match status" value="1"/>
</dbReference>
<comment type="caution">
    <text evidence="7">The sequence shown here is derived from an EMBL/GenBank/DDBJ whole genome shotgun (WGS) entry which is preliminary data.</text>
</comment>
<evidence type="ECO:0000313" key="8">
    <source>
        <dbReference type="Proteomes" id="UP001595075"/>
    </source>
</evidence>
<dbReference type="PANTHER" id="PTHR43806:SF11">
    <property type="entry name" value="CEREVISIN-RELATED"/>
    <property type="match status" value="1"/>
</dbReference>
<dbReference type="Gene3D" id="3.40.50.200">
    <property type="entry name" value="Peptidase S8/S53 domain"/>
    <property type="match status" value="1"/>
</dbReference>
<feature type="compositionally biased region" description="Low complexity" evidence="6">
    <location>
        <begin position="188"/>
        <end position="202"/>
    </location>
</feature>
<organism evidence="7 8">
    <name type="scientific">Oculimacula yallundae</name>
    <dbReference type="NCBI Taxonomy" id="86028"/>
    <lineage>
        <taxon>Eukaryota</taxon>
        <taxon>Fungi</taxon>
        <taxon>Dikarya</taxon>
        <taxon>Ascomycota</taxon>
        <taxon>Pezizomycotina</taxon>
        <taxon>Leotiomycetes</taxon>
        <taxon>Helotiales</taxon>
        <taxon>Ploettnerulaceae</taxon>
        <taxon>Oculimacula</taxon>
    </lineage>
</organism>
<protein>
    <recommendedName>
        <fullName evidence="9">Peptidase S8/S53 domain-containing protein</fullName>
    </recommendedName>
</protein>
<keyword evidence="3" id="KW-0378">Hydrolase</keyword>